<dbReference type="Proteomes" id="UP000479293">
    <property type="component" value="Unassembled WGS sequence"/>
</dbReference>
<dbReference type="AlphaFoldDB" id="A0A7C9FRH5"/>
<accession>A0A7C9FRH5</accession>
<evidence type="ECO:0008006" key="6">
    <source>
        <dbReference type="Google" id="ProtNLM"/>
    </source>
</evidence>
<evidence type="ECO:0000313" key="5">
    <source>
        <dbReference type="Proteomes" id="UP000479293"/>
    </source>
</evidence>
<feature type="domain" description="Sortilin N-terminal" evidence="3">
    <location>
        <begin position="319"/>
        <end position="447"/>
    </location>
</feature>
<dbReference type="EMBL" id="WHLY01000002">
    <property type="protein sequence ID" value="MPR36189.1"/>
    <property type="molecule type" value="Genomic_DNA"/>
</dbReference>
<feature type="domain" description="CARDB" evidence="2">
    <location>
        <begin position="169"/>
        <end position="258"/>
    </location>
</feature>
<dbReference type="PANTHER" id="PTHR43739">
    <property type="entry name" value="XYLOGLUCANASE (EUROFUNG)"/>
    <property type="match status" value="1"/>
</dbReference>
<proteinExistence type="predicted"/>
<dbReference type="CDD" id="cd15482">
    <property type="entry name" value="Sialidase_non-viral"/>
    <property type="match status" value="1"/>
</dbReference>
<dbReference type="Gene3D" id="2.60.40.10">
    <property type="entry name" value="Immunoglobulins"/>
    <property type="match status" value="2"/>
</dbReference>
<dbReference type="RefSeq" id="WP_152763877.1">
    <property type="nucleotide sequence ID" value="NZ_WHLY01000002.1"/>
</dbReference>
<dbReference type="PANTHER" id="PTHR43739:SF5">
    <property type="entry name" value="EXO-ALPHA-SIALIDASE"/>
    <property type="match status" value="1"/>
</dbReference>
<evidence type="ECO:0000259" key="2">
    <source>
        <dbReference type="Pfam" id="PF07705"/>
    </source>
</evidence>
<dbReference type="InterPro" id="IPR031778">
    <property type="entry name" value="Sortilin_N"/>
</dbReference>
<evidence type="ECO:0000259" key="3">
    <source>
        <dbReference type="Pfam" id="PF15902"/>
    </source>
</evidence>
<dbReference type="Pfam" id="PF07705">
    <property type="entry name" value="CARDB"/>
    <property type="match status" value="2"/>
</dbReference>
<name>A0A7C9FRH5_9BACT</name>
<evidence type="ECO:0000313" key="4">
    <source>
        <dbReference type="EMBL" id="MPR36189.1"/>
    </source>
</evidence>
<protein>
    <recommendedName>
        <fullName evidence="6">CARDB domain-containing protein</fullName>
    </recommendedName>
</protein>
<dbReference type="Gene3D" id="2.130.10.10">
    <property type="entry name" value="YVTN repeat-like/Quinoprotein amine dehydrogenase"/>
    <property type="match status" value="4"/>
</dbReference>
<keyword evidence="5" id="KW-1185">Reference proteome</keyword>
<dbReference type="InterPro" id="IPR015943">
    <property type="entry name" value="WD40/YVTN_repeat-like_dom_sf"/>
</dbReference>
<dbReference type="SUPFAM" id="SSF110296">
    <property type="entry name" value="Oligoxyloglucan reducing end-specific cellobiohydrolase"/>
    <property type="match status" value="1"/>
</dbReference>
<dbReference type="InterPro" id="IPR036278">
    <property type="entry name" value="Sialidase_sf"/>
</dbReference>
<dbReference type="InterPro" id="IPR011635">
    <property type="entry name" value="CARDB"/>
</dbReference>
<dbReference type="Pfam" id="PF15902">
    <property type="entry name" value="Sortilin-Vps10"/>
    <property type="match status" value="1"/>
</dbReference>
<keyword evidence="1" id="KW-0677">Repeat</keyword>
<dbReference type="GO" id="GO:0010411">
    <property type="term" value="P:xyloglucan metabolic process"/>
    <property type="evidence" value="ECO:0007669"/>
    <property type="project" value="TreeGrafter"/>
</dbReference>
<dbReference type="SUPFAM" id="SSF50939">
    <property type="entry name" value="Sialidases"/>
    <property type="match status" value="1"/>
</dbReference>
<organism evidence="4 5">
    <name type="scientific">Salmonirosea aquatica</name>
    <dbReference type="NCBI Taxonomy" id="2654236"/>
    <lineage>
        <taxon>Bacteria</taxon>
        <taxon>Pseudomonadati</taxon>
        <taxon>Bacteroidota</taxon>
        <taxon>Cytophagia</taxon>
        <taxon>Cytophagales</taxon>
        <taxon>Spirosomataceae</taxon>
        <taxon>Salmonirosea</taxon>
    </lineage>
</organism>
<comment type="caution">
    <text evidence="4">The sequence shown here is derived from an EMBL/GenBank/DDBJ whole genome shotgun (WGS) entry which is preliminary data.</text>
</comment>
<sequence>MEKIVTTVLAVILLLVGRESGFAQNKEELPYHELPAIRVSQLTVTGQSPSSRQIRVSVANSADAPTGTFDLFITADGKLINRQELNLGAHASERVTYEWPNPAPGEHLIRVQADPDEKLHESDRSDNQTELLVTSTASGMQVVNKTAPALPAALDLTVEGVSVQGHRFQQDKKRLVTISFRVTNHSSSDEKKPVRTQVDLSSEAGFKKTYSILTQSLGAGQSAYVSCPVQNAPDHFTISIKADADNAVAESDEANNAVQTFYENPDPPVGRWISVGPDVITGVNNIGYPWATATGRLSAIAFQLGSTQVMYVGGQSCGVWKTLDGGTSWFPLTDQISVSVAALATPSQNANQVFWVTAHQGVFRSDDAGLSWIQINTQDLNALVHGGKLLIHPRDANIMLLNSEDGIYRSTDGGVTWTLMISGAGATGLEIDRARDRLYCAVSNPNNAAVAGIYVSYDRGANWRKLTGCPGGTLPSAEGTRRISIALSGSKMYASFRTATDFQLYRTTNLSCSIGSAQESTWEKAWGTTSNFQELWSGLWANPLDENSLYLGGTAFWRSTDQGTSFQKVSDYNTPLGSAHADHHGFAVLPGAGGTVFTLNDGGIYRSTQNGNKGTWEQIGKGIANVEFYDVADAFTRSDVLMGGTQDNGTIKTEGTLEWKAKNGGDGATVDIDDTDANILYSMNQYASSIQRSTNGGNNWSNMSTGLPDGATCFNIRYHLHPRKMNILLAACTGLWRITDPAGTWQTIFTPTAGSVTCSAVEPTTDLYLAGTSRGGLFGGIGGTNFQSLFAHPMSAGINDIEIDPEQAGTVFLGCAGGSVGRVYRLQRNPAGTAYTALDITGNLPTGLTVQCLAVDRMNPYTVYVGTNRGVYRGQSLDRGQSWAWSSYMDGLPLADVRDLEVHPVTGVMTAGTFGRSIFRVYTGYPLGSVLAANGKINFLRVHDAGTKFGPPNDVLDAEAVVQLDSRPGQYFGVQLRPGPAEASHVSSVRLLRTAFEANLPVSIDYVRNGLHSGRIIRVMLK</sequence>
<gene>
    <name evidence="4" type="ORF">GBK04_23280</name>
</gene>
<dbReference type="InterPro" id="IPR052025">
    <property type="entry name" value="Xyloglucanase_GH74"/>
</dbReference>
<reference evidence="4 5" key="1">
    <citation type="submission" date="2019-10" db="EMBL/GenBank/DDBJ databases">
        <title>Draft Genome Sequence of Cytophagaceae sp. SJW1-29.</title>
        <authorList>
            <person name="Choi A."/>
        </authorList>
    </citation>
    <scope>NUCLEOTIDE SEQUENCE [LARGE SCALE GENOMIC DNA]</scope>
    <source>
        <strain evidence="4 5">SJW1-29</strain>
    </source>
</reference>
<feature type="domain" description="CARDB" evidence="2">
    <location>
        <begin position="49"/>
        <end position="129"/>
    </location>
</feature>
<evidence type="ECO:0000256" key="1">
    <source>
        <dbReference type="ARBA" id="ARBA00022737"/>
    </source>
</evidence>
<dbReference type="InterPro" id="IPR013783">
    <property type="entry name" value="Ig-like_fold"/>
</dbReference>